<proteinExistence type="predicted"/>
<gene>
    <name evidence="1" type="ORF">SAMN06296008_101330</name>
</gene>
<keyword evidence="2" id="KW-1185">Reference proteome</keyword>
<dbReference type="Proteomes" id="UP000192708">
    <property type="component" value="Unassembled WGS sequence"/>
</dbReference>
<organism evidence="1 2">
    <name type="scientific">Polynucleobacter kasalickyi</name>
    <dbReference type="NCBI Taxonomy" id="1938817"/>
    <lineage>
        <taxon>Bacteria</taxon>
        <taxon>Pseudomonadati</taxon>
        <taxon>Pseudomonadota</taxon>
        <taxon>Betaproteobacteria</taxon>
        <taxon>Burkholderiales</taxon>
        <taxon>Burkholderiaceae</taxon>
        <taxon>Polynucleobacter</taxon>
    </lineage>
</organism>
<evidence type="ECO:0000313" key="2">
    <source>
        <dbReference type="Proteomes" id="UP000192708"/>
    </source>
</evidence>
<reference evidence="1 2" key="1">
    <citation type="submission" date="2017-04" db="EMBL/GenBank/DDBJ databases">
        <authorList>
            <person name="Afonso C.L."/>
            <person name="Miller P.J."/>
            <person name="Scott M.A."/>
            <person name="Spackman E."/>
            <person name="Goraichik I."/>
            <person name="Dimitrov K.M."/>
            <person name="Suarez D.L."/>
            <person name="Swayne D.E."/>
        </authorList>
    </citation>
    <scope>NUCLEOTIDE SEQUENCE [LARGE SCALE GENOMIC DNA]</scope>
    <source>
        <strain evidence="1 2">VK13</strain>
    </source>
</reference>
<evidence type="ECO:0000313" key="1">
    <source>
        <dbReference type="EMBL" id="SMC31002.1"/>
    </source>
</evidence>
<dbReference type="AlphaFoldDB" id="A0A1W1Y4A8"/>
<dbReference type="EMBL" id="FWXJ01000001">
    <property type="protein sequence ID" value="SMC31002.1"/>
    <property type="molecule type" value="Genomic_DNA"/>
</dbReference>
<sequence length="160" mass="18298">MINNLQNILKKYILSTSSIFLSNTGFDVVRKQYQGGYFMLTNKTYMQKINEQRQDLELRNSVDSYLEWIKSHFKESLYSSGSWDEDKVKLYCDGVSIASRDKFLQVVVGKNKTHIFIAKSNSNSNGNVLKRGDLIKKTLLGSPNPKVVIGNILEDNFAFN</sequence>
<protein>
    <submittedName>
        <fullName evidence="1">Uncharacterized protein</fullName>
    </submittedName>
</protein>
<name>A0A1W1Y4A8_9BURK</name>
<accession>A0A1W1Y4A8</accession>